<feature type="compositionally biased region" description="Basic residues" evidence="1">
    <location>
        <begin position="25"/>
        <end position="40"/>
    </location>
</feature>
<reference evidence="3" key="1">
    <citation type="journal article" date="2005" name="BMC Biol.">
        <title>The sequence of rice chromosomes 11 and 12, rich in disease resistance genes and recent gene duplications.</title>
        <authorList>
            <consortium name="The rice chromosomes 11 and 12 sequencing consortia"/>
        </authorList>
    </citation>
    <scope>NUCLEOTIDE SEQUENCE [LARGE SCALE GENOMIC DNA]</scope>
</reference>
<keyword evidence="2" id="KW-0732">Signal</keyword>
<feature type="signal peptide" evidence="2">
    <location>
        <begin position="1"/>
        <end position="20"/>
    </location>
</feature>
<evidence type="ECO:0000256" key="1">
    <source>
        <dbReference type="SAM" id="MobiDB-lite"/>
    </source>
</evidence>
<reference evidence="3" key="3">
    <citation type="submission" date="2006-01" db="EMBL/GenBank/DDBJ databases">
        <authorList>
            <person name="Buell R."/>
        </authorList>
    </citation>
    <scope>NUCLEOTIDE SEQUENCE</scope>
</reference>
<feature type="chain" id="PRO_5004214552" evidence="2">
    <location>
        <begin position="21"/>
        <end position="121"/>
    </location>
</feature>
<evidence type="ECO:0000256" key="2">
    <source>
        <dbReference type="SAM" id="SignalP"/>
    </source>
</evidence>
<proteinExistence type="predicted"/>
<accession>Q2R2I3</accession>
<name>Q2R2I3_ORYSJ</name>
<reference evidence="3" key="2">
    <citation type="submission" date="2005-04" db="EMBL/GenBank/DDBJ databases">
        <authorList>
            <person name="Buell C.R."/>
            <person name="Wing R.A."/>
            <person name="McCombie W.A."/>
            <person name="Ouyang S."/>
        </authorList>
    </citation>
    <scope>NUCLEOTIDE SEQUENCE</scope>
</reference>
<evidence type="ECO:0000313" key="3">
    <source>
        <dbReference type="EMBL" id="ABA94363.1"/>
    </source>
</evidence>
<gene>
    <name evidence="3" type="ordered locus">LOC_Os11g35720</name>
</gene>
<feature type="region of interest" description="Disordered" evidence="1">
    <location>
        <begin position="16"/>
        <end position="51"/>
    </location>
</feature>
<sequence>MAAVRLCSGHLLVLVGGGGADSRGQRRRSRSPRRRCRRRGPTPPAIARCRATRLLPRERGETVGGEDKDKEVREVEGGYEDEIFEVLRGWRTRQQRDACGDIVILKMCWLSLLEATFDLIG</sequence>
<dbReference type="AlphaFoldDB" id="Q2R2I3"/>
<dbReference type="EMBL" id="DP000010">
    <property type="protein sequence ID" value="ABA94363.1"/>
    <property type="molecule type" value="Genomic_DNA"/>
</dbReference>
<organism evidence="3">
    <name type="scientific">Oryza sativa subsp. japonica</name>
    <name type="common">Rice</name>
    <dbReference type="NCBI Taxonomy" id="39947"/>
    <lineage>
        <taxon>Eukaryota</taxon>
        <taxon>Viridiplantae</taxon>
        <taxon>Streptophyta</taxon>
        <taxon>Embryophyta</taxon>
        <taxon>Tracheophyta</taxon>
        <taxon>Spermatophyta</taxon>
        <taxon>Magnoliopsida</taxon>
        <taxon>Liliopsida</taxon>
        <taxon>Poales</taxon>
        <taxon>Poaceae</taxon>
        <taxon>BOP clade</taxon>
        <taxon>Oryzoideae</taxon>
        <taxon>Oryzeae</taxon>
        <taxon>Oryzinae</taxon>
        <taxon>Oryza</taxon>
        <taxon>Oryza sativa</taxon>
    </lineage>
</organism>
<protein>
    <submittedName>
        <fullName evidence="3">Uncharacterized protein</fullName>
    </submittedName>
</protein>